<dbReference type="PANTHER" id="PTHR10566:SF113">
    <property type="entry name" value="PROTEIN ACTIVITY OF BC1 COMPLEX KINASE 7, CHLOROPLASTIC"/>
    <property type="match status" value="1"/>
</dbReference>
<dbReference type="InterPro" id="IPR050154">
    <property type="entry name" value="UbiB_kinase"/>
</dbReference>
<dbReference type="CDD" id="cd05121">
    <property type="entry name" value="ABC1_ADCK3-like"/>
    <property type="match status" value="1"/>
</dbReference>
<evidence type="ECO:0000313" key="4">
    <source>
        <dbReference type="Proteomes" id="UP000041247"/>
    </source>
</evidence>
<proteinExistence type="inferred from homology"/>
<sequence>MATAMWEALSTVRDLGRLQEIASVLIRYGFGDVVRRIGMADVLERAGRLLHWHNAEEMLRMSAPQRVRRALQDLGPTFVKLGQVLATRVDLLPPEWIDELGELQNAAPALPYAQILPQLIEALGEAPSAIFAQVEETPLAAASLAQTHRAWLHDGTPVVMKVRRPGIRDVIEADLRLLARLAEIVEARAADLKRYHPAEVVHQFTVSLRRELDFAGECRNAERIAANFQGHDEILIPRVHWQWTCETLNVQDFVAGIGGRDLAGVDAAGLDRRQLARVGADIVLKMVLEDGCFHADPHPGNIFYLPGERIAVIDFGMVGRISEQRRYQVVQLLHGLVTQEAEAVTDVLLEWTDGDAEIDEARLQLEITGFVDQYRGVPLKELRVGAMLGDVTAILRQHALALPADLALMIKTFLTVEGVGRQLDPDFDMASAAAPYLERVMLQRFAPRAMAKRGRRTVLGALELLGDLPRDTRRLLQAARRGRLQLNVETTSLKGFGDQVNRAANRLTMGIVTAALIIGSSIADEQRRRRLQSLAAGDRRGRLHRRGAVGRVDPDLDLAQRPLSGTVVAAGDVRCAGAW</sequence>
<evidence type="ECO:0000313" key="3">
    <source>
        <dbReference type="EMBL" id="CTP93405.1"/>
    </source>
</evidence>
<dbReference type="Pfam" id="PF03109">
    <property type="entry name" value="ABC1"/>
    <property type="match status" value="1"/>
</dbReference>
<dbReference type="Proteomes" id="UP000041247">
    <property type="component" value="Unassembled WGS sequence"/>
</dbReference>
<protein>
    <recommendedName>
        <fullName evidence="2">ABC1 atypical kinase-like domain-containing protein</fullName>
    </recommendedName>
</protein>
<dbReference type="InterPro" id="IPR004147">
    <property type="entry name" value="ABC1_dom"/>
</dbReference>
<evidence type="ECO:0000256" key="1">
    <source>
        <dbReference type="ARBA" id="ARBA00009670"/>
    </source>
</evidence>
<dbReference type="InterPro" id="IPR011009">
    <property type="entry name" value="Kinase-like_dom_sf"/>
</dbReference>
<dbReference type="EMBL" id="CXOK01000162">
    <property type="protein sequence ID" value="CTP93405.1"/>
    <property type="molecule type" value="Genomic_DNA"/>
</dbReference>
<gene>
    <name evidence="3" type="ORF">XTPLMG728_3782</name>
</gene>
<feature type="domain" description="ABC1 atypical kinase-like" evidence="2">
    <location>
        <begin position="103"/>
        <end position="346"/>
    </location>
</feature>
<dbReference type="AlphaFoldDB" id="A0A0K3AD09"/>
<name>A0A0K3AD09_9XANT</name>
<evidence type="ECO:0000259" key="2">
    <source>
        <dbReference type="Pfam" id="PF03109"/>
    </source>
</evidence>
<dbReference type="PANTHER" id="PTHR10566">
    <property type="entry name" value="CHAPERONE-ACTIVITY OF BC1 COMPLEX CABC1 -RELATED"/>
    <property type="match status" value="1"/>
</dbReference>
<organism evidence="3 4">
    <name type="scientific">Xanthomonas graminis pv. poae</name>
    <dbReference type="NCBI Taxonomy" id="227946"/>
    <lineage>
        <taxon>Bacteria</taxon>
        <taxon>Pseudomonadati</taxon>
        <taxon>Pseudomonadota</taxon>
        <taxon>Gammaproteobacteria</taxon>
        <taxon>Lysobacterales</taxon>
        <taxon>Lysobacteraceae</taxon>
        <taxon>Xanthomonas</taxon>
        <taxon>Xanthomonas translucens group</taxon>
        <taxon>Xanthomonas graminis</taxon>
    </lineage>
</organism>
<accession>A0A0K3AD09</accession>
<comment type="similarity">
    <text evidence="1">Belongs to the protein kinase superfamily. ADCK protein kinase family.</text>
</comment>
<reference evidence="3 4" key="1">
    <citation type="submission" date="2015-07" db="EMBL/GenBank/DDBJ databases">
        <authorList>
            <person name="Noorani M."/>
        </authorList>
    </citation>
    <scope>NUCLEOTIDE SEQUENCE [LARGE SCALE GENOMIC DNA]</scope>
    <source>
        <strain evidence="3">LMG728</strain>
    </source>
</reference>
<dbReference type="SUPFAM" id="SSF56112">
    <property type="entry name" value="Protein kinase-like (PK-like)"/>
    <property type="match status" value="1"/>
</dbReference>